<sequence>MTKENTAAQPAKQEQLHAPLRPLALKAVVAAATMLKRKNLKPAS</sequence>
<organism evidence="1 2">
    <name type="scientific">Rhizobium oryzicola</name>
    <dbReference type="NCBI Taxonomy" id="1232668"/>
    <lineage>
        <taxon>Bacteria</taxon>
        <taxon>Pseudomonadati</taxon>
        <taxon>Pseudomonadota</taxon>
        <taxon>Alphaproteobacteria</taxon>
        <taxon>Hyphomicrobiales</taxon>
        <taxon>Rhizobiaceae</taxon>
        <taxon>Rhizobium/Agrobacterium group</taxon>
        <taxon>Rhizobium</taxon>
    </lineage>
</organism>
<proteinExistence type="predicted"/>
<comment type="caution">
    <text evidence="1">The sequence shown here is derived from an EMBL/GenBank/DDBJ whole genome shotgun (WGS) entry which is preliminary data.</text>
</comment>
<dbReference type="RefSeq" id="WP_302075746.1">
    <property type="nucleotide sequence ID" value="NZ_JAUKWQ010000001.1"/>
</dbReference>
<reference evidence="1" key="2">
    <citation type="submission" date="2023-07" db="EMBL/GenBank/DDBJ databases">
        <authorList>
            <person name="Sun H."/>
        </authorList>
    </citation>
    <scope>NUCLEOTIDE SEQUENCE</scope>
    <source>
        <strain evidence="1">05753</strain>
    </source>
</reference>
<gene>
    <name evidence="1" type="ORF">Q2T52_06010</name>
</gene>
<protein>
    <submittedName>
        <fullName evidence="1">Uncharacterized protein</fullName>
    </submittedName>
</protein>
<evidence type="ECO:0000313" key="2">
    <source>
        <dbReference type="Proteomes" id="UP001169006"/>
    </source>
</evidence>
<dbReference type="EMBL" id="JAUKWQ010000001">
    <property type="protein sequence ID" value="MDO1581649.1"/>
    <property type="molecule type" value="Genomic_DNA"/>
</dbReference>
<evidence type="ECO:0000313" key="1">
    <source>
        <dbReference type="EMBL" id="MDO1581649.1"/>
    </source>
</evidence>
<dbReference type="Proteomes" id="UP001169006">
    <property type="component" value="Unassembled WGS sequence"/>
</dbReference>
<keyword evidence="2" id="KW-1185">Reference proteome</keyword>
<reference evidence="1" key="1">
    <citation type="journal article" date="2015" name="Int. J. Syst. Evol. Microbiol.">
        <title>Rhizobium oryzicola sp. nov., potential plant-growth-promoting endophytic bacteria isolated from rice roots.</title>
        <authorList>
            <person name="Zhang X.X."/>
            <person name="Gao J.S."/>
            <person name="Cao Y.H."/>
            <person name="Sheirdil R.A."/>
            <person name="Wang X.C."/>
            <person name="Zhang L."/>
        </authorList>
    </citation>
    <scope>NUCLEOTIDE SEQUENCE</scope>
    <source>
        <strain evidence="1">05753</strain>
    </source>
</reference>
<accession>A0ABT8ST96</accession>
<name>A0ABT8ST96_9HYPH</name>